<proteinExistence type="predicted"/>
<reference evidence="1 2" key="1">
    <citation type="journal article" date="2014" name="Am. J. Bot.">
        <title>Genome assembly and annotation for red clover (Trifolium pratense; Fabaceae).</title>
        <authorList>
            <person name="Istvanek J."/>
            <person name="Jaros M."/>
            <person name="Krenek A."/>
            <person name="Repkova J."/>
        </authorList>
    </citation>
    <scope>NUCLEOTIDE SEQUENCE [LARGE SCALE GENOMIC DNA]</scope>
    <source>
        <strain evidence="2">cv. Tatra</strain>
        <tissue evidence="1">Young leaves</tissue>
    </source>
</reference>
<dbReference type="AlphaFoldDB" id="A0A2K3LAS0"/>
<protein>
    <submittedName>
        <fullName evidence="1">Uncharacterized protein</fullName>
    </submittedName>
</protein>
<comment type="caution">
    <text evidence="1">The sequence shown here is derived from an EMBL/GenBank/DDBJ whole genome shotgun (WGS) entry which is preliminary data.</text>
</comment>
<dbReference type="Proteomes" id="UP000236291">
    <property type="component" value="Unassembled WGS sequence"/>
</dbReference>
<organism evidence="1 2">
    <name type="scientific">Trifolium pratense</name>
    <name type="common">Red clover</name>
    <dbReference type="NCBI Taxonomy" id="57577"/>
    <lineage>
        <taxon>Eukaryota</taxon>
        <taxon>Viridiplantae</taxon>
        <taxon>Streptophyta</taxon>
        <taxon>Embryophyta</taxon>
        <taxon>Tracheophyta</taxon>
        <taxon>Spermatophyta</taxon>
        <taxon>Magnoliopsida</taxon>
        <taxon>eudicotyledons</taxon>
        <taxon>Gunneridae</taxon>
        <taxon>Pentapetalae</taxon>
        <taxon>rosids</taxon>
        <taxon>fabids</taxon>
        <taxon>Fabales</taxon>
        <taxon>Fabaceae</taxon>
        <taxon>Papilionoideae</taxon>
        <taxon>50 kb inversion clade</taxon>
        <taxon>NPAAA clade</taxon>
        <taxon>Hologalegina</taxon>
        <taxon>IRL clade</taxon>
        <taxon>Trifolieae</taxon>
        <taxon>Trifolium</taxon>
    </lineage>
</organism>
<sequence length="50" mass="5217">MGIEEGTSSSGNTECAEGVQCLKRKAISDEVPISNGNGVVEEARCSKSEE</sequence>
<evidence type="ECO:0000313" key="1">
    <source>
        <dbReference type="EMBL" id="PNX75637.1"/>
    </source>
</evidence>
<dbReference type="EMBL" id="ASHM01029347">
    <property type="protein sequence ID" value="PNX75637.1"/>
    <property type="molecule type" value="Genomic_DNA"/>
</dbReference>
<accession>A0A2K3LAS0</accession>
<feature type="non-terminal residue" evidence="1">
    <location>
        <position position="50"/>
    </location>
</feature>
<reference evidence="1 2" key="2">
    <citation type="journal article" date="2017" name="Front. Plant Sci.">
        <title>Gene Classification and Mining of Molecular Markers Useful in Red Clover (Trifolium pratense) Breeding.</title>
        <authorList>
            <person name="Istvanek J."/>
            <person name="Dluhosova J."/>
            <person name="Dluhos P."/>
            <person name="Patkova L."/>
            <person name="Nedelnik J."/>
            <person name="Repkova J."/>
        </authorList>
    </citation>
    <scope>NUCLEOTIDE SEQUENCE [LARGE SCALE GENOMIC DNA]</scope>
    <source>
        <strain evidence="2">cv. Tatra</strain>
        <tissue evidence="1">Young leaves</tissue>
    </source>
</reference>
<gene>
    <name evidence="1" type="ORF">L195_g031576</name>
</gene>
<name>A0A2K3LAS0_TRIPR</name>
<evidence type="ECO:0000313" key="2">
    <source>
        <dbReference type="Proteomes" id="UP000236291"/>
    </source>
</evidence>